<feature type="domain" description="HTH myb-type" evidence="6">
    <location>
        <begin position="158"/>
        <end position="207"/>
    </location>
</feature>
<dbReference type="GO" id="GO:0005634">
    <property type="term" value="C:nucleus"/>
    <property type="evidence" value="ECO:0007669"/>
    <property type="project" value="UniProtKB-SubCell"/>
</dbReference>
<reference evidence="7 8" key="1">
    <citation type="journal article" date="2019" name="Nat. Ecol. Evol.">
        <title>Megaphylogeny resolves global patterns of mushroom evolution.</title>
        <authorList>
            <person name="Varga T."/>
            <person name="Krizsan K."/>
            <person name="Foldi C."/>
            <person name="Dima B."/>
            <person name="Sanchez-Garcia M."/>
            <person name="Sanchez-Ramirez S."/>
            <person name="Szollosi G.J."/>
            <person name="Szarkandi J.G."/>
            <person name="Papp V."/>
            <person name="Albert L."/>
            <person name="Andreopoulos W."/>
            <person name="Angelini C."/>
            <person name="Antonin V."/>
            <person name="Barry K.W."/>
            <person name="Bougher N.L."/>
            <person name="Buchanan P."/>
            <person name="Buyck B."/>
            <person name="Bense V."/>
            <person name="Catcheside P."/>
            <person name="Chovatia M."/>
            <person name="Cooper J."/>
            <person name="Damon W."/>
            <person name="Desjardin D."/>
            <person name="Finy P."/>
            <person name="Geml J."/>
            <person name="Haridas S."/>
            <person name="Hughes K."/>
            <person name="Justo A."/>
            <person name="Karasinski D."/>
            <person name="Kautmanova I."/>
            <person name="Kiss B."/>
            <person name="Kocsube S."/>
            <person name="Kotiranta H."/>
            <person name="LaButti K.M."/>
            <person name="Lechner B.E."/>
            <person name="Liimatainen K."/>
            <person name="Lipzen A."/>
            <person name="Lukacs Z."/>
            <person name="Mihaltcheva S."/>
            <person name="Morgado L.N."/>
            <person name="Niskanen T."/>
            <person name="Noordeloos M.E."/>
            <person name="Ohm R.A."/>
            <person name="Ortiz-Santana B."/>
            <person name="Ovrebo C."/>
            <person name="Racz N."/>
            <person name="Riley R."/>
            <person name="Savchenko A."/>
            <person name="Shiryaev A."/>
            <person name="Soop K."/>
            <person name="Spirin V."/>
            <person name="Szebenyi C."/>
            <person name="Tomsovsky M."/>
            <person name="Tulloss R.E."/>
            <person name="Uehling J."/>
            <person name="Grigoriev I.V."/>
            <person name="Vagvolgyi C."/>
            <person name="Papp T."/>
            <person name="Martin F.M."/>
            <person name="Miettinen O."/>
            <person name="Hibbett D.S."/>
            <person name="Nagy L.G."/>
        </authorList>
    </citation>
    <scope>NUCLEOTIDE SEQUENCE [LARGE SCALE GENOMIC DNA]</scope>
    <source>
        <strain evidence="7 8">FP101781</strain>
    </source>
</reference>
<sequence>MDMSKLAKGPVDPSIAANMSAFAPPTGAFAPPLPPHPLGTSSLLVLQPFSTCQRVKQLDLLATKWLSARKLAEMVETEGLVYKKGKFSATEERQVREAIESHKTANNLSDAQLHEIIFPKDEKNKDAEFWTRITQAVPPRPIVAVYHFVRRKYHPLGQKGAWKAAEDAALKQAIADLGQAWEKVSARVGRMASDCRDRYRNHLVDRDTRSTGAWSKEEEDELTRIVTDMTIKQGRDIDNDVFWSRVSQLMGGRRGRQQCRIKWTDSLSKLVKNDGTKPRWSPTDAFILIHKIDSLKVNDDTEIDWKLLPDPDWNLWSAHTLQRRWLTMKRGIKGYEEMTHQDIVDILRVKKSLAPESASSALDSSKPPTKERRKRKITSAGEVPEEMTKSAPTVEDSDPE</sequence>
<dbReference type="GO" id="GO:0000976">
    <property type="term" value="F:transcription cis-regulatory region binding"/>
    <property type="evidence" value="ECO:0007669"/>
    <property type="project" value="TreeGrafter"/>
</dbReference>
<dbReference type="InterPro" id="IPR009057">
    <property type="entry name" value="Homeodomain-like_sf"/>
</dbReference>
<evidence type="ECO:0000259" key="5">
    <source>
        <dbReference type="PROSITE" id="PS50090"/>
    </source>
</evidence>
<evidence type="ECO:0000256" key="2">
    <source>
        <dbReference type="ARBA" id="ARBA00023125"/>
    </source>
</evidence>
<dbReference type="PROSITE" id="PS51294">
    <property type="entry name" value="HTH_MYB"/>
    <property type="match status" value="1"/>
</dbReference>
<dbReference type="InterPro" id="IPR001005">
    <property type="entry name" value="SANT/Myb"/>
</dbReference>
<dbReference type="EMBL" id="QPFP01000007">
    <property type="protein sequence ID" value="TEB35819.1"/>
    <property type="molecule type" value="Genomic_DNA"/>
</dbReference>
<dbReference type="Gene3D" id="1.10.10.60">
    <property type="entry name" value="Homeodomain-like"/>
    <property type="match status" value="2"/>
</dbReference>
<comment type="caution">
    <text evidence="7">The sequence shown here is derived from an EMBL/GenBank/DDBJ whole genome shotgun (WGS) entry which is preliminary data.</text>
</comment>
<dbReference type="PROSITE" id="PS50090">
    <property type="entry name" value="MYB_LIKE"/>
    <property type="match status" value="2"/>
</dbReference>
<feature type="domain" description="Myb-like" evidence="5">
    <location>
        <begin position="206"/>
        <end position="267"/>
    </location>
</feature>
<evidence type="ECO:0000256" key="4">
    <source>
        <dbReference type="SAM" id="MobiDB-lite"/>
    </source>
</evidence>
<proteinExistence type="predicted"/>
<accession>A0A4Y7TQK0</accession>
<feature type="region of interest" description="Disordered" evidence="4">
    <location>
        <begin position="353"/>
        <end position="400"/>
    </location>
</feature>
<dbReference type="PANTHER" id="PTHR46380:SF2">
    <property type="entry name" value="CYCLIN-D-BINDING MYB-LIKE TRANSCRIPTION FACTOR 1"/>
    <property type="match status" value="1"/>
</dbReference>
<dbReference type="SMART" id="SM00717">
    <property type="entry name" value="SANT"/>
    <property type="match status" value="4"/>
</dbReference>
<dbReference type="OrthoDB" id="39591at2759"/>
<keyword evidence="3" id="KW-0539">Nucleus</keyword>
<dbReference type="STRING" id="71717.A0A4Y7TQK0"/>
<dbReference type="InterPro" id="IPR051651">
    <property type="entry name" value="DMTF1_DNA-bind_reg"/>
</dbReference>
<dbReference type="Pfam" id="PF00249">
    <property type="entry name" value="Myb_DNA-binding"/>
    <property type="match status" value="1"/>
</dbReference>
<evidence type="ECO:0000313" key="8">
    <source>
        <dbReference type="Proteomes" id="UP000298030"/>
    </source>
</evidence>
<keyword evidence="8" id="KW-1185">Reference proteome</keyword>
<dbReference type="PANTHER" id="PTHR46380">
    <property type="entry name" value="CYCLIN-D-BINDING MYB-LIKE TRANSCRIPTION FACTOR 1"/>
    <property type="match status" value="1"/>
</dbReference>
<dbReference type="InterPro" id="IPR017930">
    <property type="entry name" value="Myb_dom"/>
</dbReference>
<evidence type="ECO:0000313" key="7">
    <source>
        <dbReference type="EMBL" id="TEB35819.1"/>
    </source>
</evidence>
<keyword evidence="2" id="KW-0238">DNA-binding</keyword>
<dbReference type="Proteomes" id="UP000298030">
    <property type="component" value="Unassembled WGS sequence"/>
</dbReference>
<name>A0A4Y7TQK0_COPMI</name>
<comment type="subcellular location">
    <subcellularLocation>
        <location evidence="1">Nucleus</location>
    </subcellularLocation>
</comment>
<protein>
    <submittedName>
        <fullName evidence="7">Uncharacterized protein</fullName>
    </submittedName>
</protein>
<dbReference type="AlphaFoldDB" id="A0A4Y7TQK0"/>
<dbReference type="CDD" id="cd00167">
    <property type="entry name" value="SANT"/>
    <property type="match status" value="2"/>
</dbReference>
<evidence type="ECO:0000256" key="1">
    <source>
        <dbReference type="ARBA" id="ARBA00004123"/>
    </source>
</evidence>
<feature type="domain" description="Myb-like" evidence="5">
    <location>
        <begin position="154"/>
        <end position="203"/>
    </location>
</feature>
<organism evidence="7 8">
    <name type="scientific">Coprinellus micaceus</name>
    <name type="common">Glistening ink-cap mushroom</name>
    <name type="synonym">Coprinus micaceus</name>
    <dbReference type="NCBI Taxonomy" id="71717"/>
    <lineage>
        <taxon>Eukaryota</taxon>
        <taxon>Fungi</taxon>
        <taxon>Dikarya</taxon>
        <taxon>Basidiomycota</taxon>
        <taxon>Agaricomycotina</taxon>
        <taxon>Agaricomycetes</taxon>
        <taxon>Agaricomycetidae</taxon>
        <taxon>Agaricales</taxon>
        <taxon>Agaricineae</taxon>
        <taxon>Psathyrellaceae</taxon>
        <taxon>Coprinellus</taxon>
    </lineage>
</organism>
<dbReference type="GO" id="GO:0003700">
    <property type="term" value="F:DNA-binding transcription factor activity"/>
    <property type="evidence" value="ECO:0007669"/>
    <property type="project" value="TreeGrafter"/>
</dbReference>
<evidence type="ECO:0000259" key="6">
    <source>
        <dbReference type="PROSITE" id="PS51294"/>
    </source>
</evidence>
<feature type="compositionally biased region" description="Polar residues" evidence="4">
    <location>
        <begin position="357"/>
        <end position="367"/>
    </location>
</feature>
<evidence type="ECO:0000256" key="3">
    <source>
        <dbReference type="ARBA" id="ARBA00023242"/>
    </source>
</evidence>
<gene>
    <name evidence="7" type="ORF">FA13DRAFT_1387718</name>
</gene>
<dbReference type="SUPFAM" id="SSF46689">
    <property type="entry name" value="Homeodomain-like"/>
    <property type="match status" value="2"/>
</dbReference>